<gene>
    <name evidence="6" type="ORF">LJ725_25060</name>
</gene>
<evidence type="ECO:0000256" key="2">
    <source>
        <dbReference type="ARBA" id="ARBA00022692"/>
    </source>
</evidence>
<dbReference type="Pfam" id="PF13564">
    <property type="entry name" value="DoxX_2"/>
    <property type="match status" value="1"/>
</dbReference>
<reference evidence="6 7" key="1">
    <citation type="submission" date="2021-11" db="EMBL/GenBank/DDBJ databases">
        <authorList>
            <person name="Lee D.-H."/>
            <person name="Kim S.-B."/>
        </authorList>
    </citation>
    <scope>NUCLEOTIDE SEQUENCE [LARGE SCALE GENOMIC DNA]</scope>
    <source>
        <strain evidence="6 7">KCTC 52223</strain>
    </source>
</reference>
<accession>A0ABS8L1Q5</accession>
<protein>
    <submittedName>
        <fullName evidence="6">DoxX family protein</fullName>
    </submittedName>
</protein>
<organism evidence="6 7">
    <name type="scientific">Reyranella aquatilis</name>
    <dbReference type="NCBI Taxonomy" id="2035356"/>
    <lineage>
        <taxon>Bacteria</taxon>
        <taxon>Pseudomonadati</taxon>
        <taxon>Pseudomonadota</taxon>
        <taxon>Alphaproteobacteria</taxon>
        <taxon>Hyphomicrobiales</taxon>
        <taxon>Reyranellaceae</taxon>
        <taxon>Reyranella</taxon>
    </lineage>
</organism>
<dbReference type="InterPro" id="IPR032808">
    <property type="entry name" value="DoxX"/>
</dbReference>
<dbReference type="EMBL" id="JAJISD010000013">
    <property type="protein sequence ID" value="MCC8432259.1"/>
    <property type="molecule type" value="Genomic_DNA"/>
</dbReference>
<dbReference type="RefSeq" id="WP_230553679.1">
    <property type="nucleotide sequence ID" value="NZ_JAJISD010000013.1"/>
</dbReference>
<feature type="transmembrane region" description="Helical" evidence="5">
    <location>
        <begin position="113"/>
        <end position="131"/>
    </location>
</feature>
<evidence type="ECO:0000256" key="3">
    <source>
        <dbReference type="ARBA" id="ARBA00022989"/>
    </source>
</evidence>
<evidence type="ECO:0000313" key="7">
    <source>
        <dbReference type="Proteomes" id="UP001198862"/>
    </source>
</evidence>
<evidence type="ECO:0000256" key="4">
    <source>
        <dbReference type="ARBA" id="ARBA00023136"/>
    </source>
</evidence>
<feature type="transmembrane region" description="Helical" evidence="5">
    <location>
        <begin position="87"/>
        <end position="107"/>
    </location>
</feature>
<feature type="transmembrane region" description="Helical" evidence="5">
    <location>
        <begin position="56"/>
        <end position="80"/>
    </location>
</feature>
<keyword evidence="4 5" id="KW-0472">Membrane</keyword>
<evidence type="ECO:0000313" key="6">
    <source>
        <dbReference type="EMBL" id="MCC8432259.1"/>
    </source>
</evidence>
<keyword evidence="3 5" id="KW-1133">Transmembrane helix</keyword>
<keyword evidence="7" id="KW-1185">Reference proteome</keyword>
<sequence length="141" mass="15125">MTLTATIAPLSSPRWNAGLWAAQLALAALYLMAAYMKGLMPIPDLVAMGLVWTAGAPLWLVRGIALVEFLGAVGLILPAATRIMPQLTVWAAAGLLAIQALAIPFHMIRGEFAPLPFNLIYVALAVLILWGRSRRALISPR</sequence>
<comment type="caution">
    <text evidence="6">The sequence shown here is derived from an EMBL/GenBank/DDBJ whole genome shotgun (WGS) entry which is preliminary data.</text>
</comment>
<evidence type="ECO:0000256" key="5">
    <source>
        <dbReference type="SAM" id="Phobius"/>
    </source>
</evidence>
<evidence type="ECO:0000256" key="1">
    <source>
        <dbReference type="ARBA" id="ARBA00004141"/>
    </source>
</evidence>
<name>A0ABS8L1Q5_9HYPH</name>
<comment type="subcellular location">
    <subcellularLocation>
        <location evidence="1">Membrane</location>
        <topology evidence="1">Multi-pass membrane protein</topology>
    </subcellularLocation>
</comment>
<dbReference type="Proteomes" id="UP001198862">
    <property type="component" value="Unassembled WGS sequence"/>
</dbReference>
<keyword evidence="2 5" id="KW-0812">Transmembrane</keyword>
<feature type="transmembrane region" description="Helical" evidence="5">
    <location>
        <begin position="17"/>
        <end position="36"/>
    </location>
</feature>
<proteinExistence type="predicted"/>